<feature type="compositionally biased region" description="Polar residues" evidence="1">
    <location>
        <begin position="340"/>
        <end position="359"/>
    </location>
</feature>
<reference evidence="2 3" key="1">
    <citation type="submission" date="2019-09" db="EMBL/GenBank/DDBJ databases">
        <title>Draft genome of the ectomycorrhizal ascomycete Sphaerosporella brunnea.</title>
        <authorList>
            <consortium name="DOE Joint Genome Institute"/>
            <person name="Benucci G.M."/>
            <person name="Marozzi G."/>
            <person name="Antonielli L."/>
            <person name="Sanchez S."/>
            <person name="Marco P."/>
            <person name="Wang X."/>
            <person name="Falini L.B."/>
            <person name="Barry K."/>
            <person name="Haridas S."/>
            <person name="Lipzen A."/>
            <person name="Labutti K."/>
            <person name="Grigoriev I.V."/>
            <person name="Murat C."/>
            <person name="Martin F."/>
            <person name="Albertini E."/>
            <person name="Donnini D."/>
            <person name="Bonito G."/>
        </authorList>
    </citation>
    <scope>NUCLEOTIDE SEQUENCE [LARGE SCALE GENOMIC DNA]</scope>
    <source>
        <strain evidence="2 3">Sb_GMNB300</strain>
    </source>
</reference>
<sequence>MGLVHDIVEPGAKFTYRNLCTDDDPPRSVAICPQRRCVAFGCVGGIELHWVDALTGQDLNRWFPLTAPTDFLYFLPPRRGIDSAKKLRLISSAVHPEETRPLSRRFDVSHSSLACWGGTWGPRNGQSDHFQAVPLSDGYHILFTDPATGSLCLGSDAPLGSACKLSVFFSRKIWLIPRDFTGEPKEDDEEGDIETWIRTVGDPQERPRANVYAVGADLQHGVRVAAGYNDHVVFFSIPPDTFNAMAPGANAGEGNDNSNRRGSSASPEESIIIRGSHIGIILGLVDLAVDSGPGMSVYAFSTDGTVHIYQLGDTLGDRTPKVIKKVFGPHENAFTQTAEACSGPASGTRNGDLGCNSQRLPLDGSLSEAEDERSRGEGLDGMVCEVV</sequence>
<dbReference type="AlphaFoldDB" id="A0A5J5END5"/>
<keyword evidence="3" id="KW-1185">Reference proteome</keyword>
<evidence type="ECO:0000313" key="3">
    <source>
        <dbReference type="Proteomes" id="UP000326924"/>
    </source>
</evidence>
<protein>
    <submittedName>
        <fullName evidence="2">Uncharacterized protein</fullName>
    </submittedName>
</protein>
<proteinExistence type="predicted"/>
<feature type="region of interest" description="Disordered" evidence="1">
    <location>
        <begin position="340"/>
        <end position="387"/>
    </location>
</feature>
<feature type="compositionally biased region" description="Polar residues" evidence="1">
    <location>
        <begin position="255"/>
        <end position="267"/>
    </location>
</feature>
<name>A0A5J5END5_9PEZI</name>
<feature type="region of interest" description="Disordered" evidence="1">
    <location>
        <begin position="246"/>
        <end position="267"/>
    </location>
</feature>
<gene>
    <name evidence="2" type="ORF">FN846DRAFT_783354</name>
</gene>
<organism evidence="2 3">
    <name type="scientific">Sphaerosporella brunnea</name>
    <dbReference type="NCBI Taxonomy" id="1250544"/>
    <lineage>
        <taxon>Eukaryota</taxon>
        <taxon>Fungi</taxon>
        <taxon>Dikarya</taxon>
        <taxon>Ascomycota</taxon>
        <taxon>Pezizomycotina</taxon>
        <taxon>Pezizomycetes</taxon>
        <taxon>Pezizales</taxon>
        <taxon>Pyronemataceae</taxon>
        <taxon>Sphaerosporella</taxon>
    </lineage>
</organism>
<dbReference type="InParanoid" id="A0A5J5END5"/>
<evidence type="ECO:0000313" key="2">
    <source>
        <dbReference type="EMBL" id="KAA8897199.1"/>
    </source>
</evidence>
<comment type="caution">
    <text evidence="2">The sequence shown here is derived from an EMBL/GenBank/DDBJ whole genome shotgun (WGS) entry which is preliminary data.</text>
</comment>
<dbReference type="Proteomes" id="UP000326924">
    <property type="component" value="Unassembled WGS sequence"/>
</dbReference>
<evidence type="ECO:0000256" key="1">
    <source>
        <dbReference type="SAM" id="MobiDB-lite"/>
    </source>
</evidence>
<dbReference type="SUPFAM" id="SSF69322">
    <property type="entry name" value="Tricorn protease domain 2"/>
    <property type="match status" value="1"/>
</dbReference>
<dbReference type="OrthoDB" id="1689567at2759"/>
<accession>A0A5J5END5</accession>
<dbReference type="EMBL" id="VXIS01000202">
    <property type="protein sequence ID" value="KAA8897199.1"/>
    <property type="molecule type" value="Genomic_DNA"/>
</dbReference>